<accession>A0A150IVM6</accession>
<name>A0A150IVM6_9EURY</name>
<protein>
    <submittedName>
        <fullName evidence="1">Uncharacterized protein</fullName>
    </submittedName>
</protein>
<gene>
    <name evidence="1" type="ORF">AMQ74_01509</name>
</gene>
<evidence type="ECO:0000313" key="2">
    <source>
        <dbReference type="Proteomes" id="UP000075578"/>
    </source>
</evidence>
<reference evidence="1 2" key="1">
    <citation type="journal article" date="2016" name="ISME J.">
        <title>Chasing the elusive Euryarchaeota class WSA2: genomes reveal a uniquely fastidious methyl-reducing methanogen.</title>
        <authorList>
            <person name="Nobu M.K."/>
            <person name="Narihiro T."/>
            <person name="Kuroda K."/>
            <person name="Mei R."/>
            <person name="Liu W.T."/>
        </authorList>
    </citation>
    <scope>NUCLEOTIDE SEQUENCE [LARGE SCALE GENOMIC DNA]</scope>
    <source>
        <strain evidence="1">U1lsi0528_Bin089</strain>
    </source>
</reference>
<proteinExistence type="predicted"/>
<organism evidence="1 2">
    <name type="scientific">Candidatus Methanofastidiosum methylothiophilum</name>
    <dbReference type="NCBI Taxonomy" id="1705564"/>
    <lineage>
        <taxon>Archaea</taxon>
        <taxon>Methanobacteriati</taxon>
        <taxon>Methanobacteriota</taxon>
        <taxon>Stenosarchaea group</taxon>
        <taxon>Candidatus Methanofastidiosia</taxon>
        <taxon>Candidatus Methanofastidiosales</taxon>
        <taxon>Candidatus Methanofastidiosaceae</taxon>
        <taxon>Candidatus Methanofastidiosum</taxon>
    </lineage>
</organism>
<sequence>MLRIEIINKDLNDEKINKLVSILTAMADSEDVEVVILEE</sequence>
<evidence type="ECO:0000313" key="1">
    <source>
        <dbReference type="EMBL" id="KYC49002.1"/>
    </source>
</evidence>
<comment type="caution">
    <text evidence="1">The sequence shown here is derived from an EMBL/GenBank/DDBJ whole genome shotgun (WGS) entry which is preliminary data.</text>
</comment>
<dbReference type="Proteomes" id="UP000075578">
    <property type="component" value="Unassembled WGS sequence"/>
</dbReference>
<dbReference type="EMBL" id="LNGD01000120">
    <property type="protein sequence ID" value="KYC49002.1"/>
    <property type="molecule type" value="Genomic_DNA"/>
</dbReference>
<dbReference type="AlphaFoldDB" id="A0A150IVM6"/>